<evidence type="ECO:0000313" key="1">
    <source>
        <dbReference type="EMBL" id="SEA54497.1"/>
    </source>
</evidence>
<dbReference type="RefSeq" id="WP_089761887.1">
    <property type="nucleotide sequence ID" value="NZ_BKAT01000038.1"/>
</dbReference>
<keyword evidence="2" id="KW-1185">Reference proteome</keyword>
<dbReference type="EMBL" id="FNRL01000009">
    <property type="protein sequence ID" value="SEA54497.1"/>
    <property type="molecule type" value="Genomic_DNA"/>
</dbReference>
<name>A0A1H4C2E1_9BACT</name>
<accession>A0A1H4C2E1</accession>
<dbReference type="STRING" id="408074.SAMN05660909_02405"/>
<protein>
    <submittedName>
        <fullName evidence="1">Uncharacterized protein</fullName>
    </submittedName>
</protein>
<dbReference type="Proteomes" id="UP000199656">
    <property type="component" value="Unassembled WGS sequence"/>
</dbReference>
<reference evidence="2" key="1">
    <citation type="submission" date="2016-10" db="EMBL/GenBank/DDBJ databases">
        <authorList>
            <person name="Varghese N."/>
            <person name="Submissions S."/>
        </authorList>
    </citation>
    <scope>NUCLEOTIDE SEQUENCE [LARGE SCALE GENOMIC DNA]</scope>
    <source>
        <strain evidence="2">DSM 23920</strain>
    </source>
</reference>
<organism evidence="1 2">
    <name type="scientific">Chitinophaga terrae</name>
    <name type="common">ex Kim and Jung 2007</name>
    <dbReference type="NCBI Taxonomy" id="408074"/>
    <lineage>
        <taxon>Bacteria</taxon>
        <taxon>Pseudomonadati</taxon>
        <taxon>Bacteroidota</taxon>
        <taxon>Chitinophagia</taxon>
        <taxon>Chitinophagales</taxon>
        <taxon>Chitinophagaceae</taxon>
        <taxon>Chitinophaga</taxon>
    </lineage>
</organism>
<evidence type="ECO:0000313" key="2">
    <source>
        <dbReference type="Proteomes" id="UP000199656"/>
    </source>
</evidence>
<gene>
    <name evidence="1" type="ORF">SAMN05660909_02405</name>
</gene>
<proteinExistence type="predicted"/>
<dbReference type="OrthoDB" id="653988at2"/>
<dbReference type="AlphaFoldDB" id="A0A1H4C2E1"/>
<sequence length="187" mass="23082">MHDIEPYYNWRHLYTAEEDEYSPFYGREYSEFEYSNAVYNYYIHPQWDEFGSRNLYMKILFTDYQFNFVIIELLGEWNDTIDNDIETMKRNIIDVLIAQGIRKFILIAENVMNFHSSDDCYYEEWWEDIRDEGGWIVALDMPVQTRDEFRRAKLDHYVHLLEDDKWRTYQPSHLYNMVDNIMLKRLE</sequence>